<comment type="caution">
    <text evidence="1">The sequence shown here is derived from an EMBL/GenBank/DDBJ whole genome shotgun (WGS) entry which is preliminary data.</text>
</comment>
<dbReference type="Proteomes" id="UP001642483">
    <property type="component" value="Unassembled WGS sequence"/>
</dbReference>
<sequence>MDRLTARHFAAGDCSGQRVAFRVVPPRHYFPYLPLSSVPSSTAKLAKYHPRRHVSFSPMNPLTARHFAAGDCSGQSFTFRVFPPRYYFPYLPLSSVPSSTAKLAKVSTEDDFKTKAS</sequence>
<proteinExistence type="predicted"/>
<name>A0ABP0FFR2_CLALP</name>
<keyword evidence="2" id="KW-1185">Reference proteome</keyword>
<evidence type="ECO:0000313" key="2">
    <source>
        <dbReference type="Proteomes" id="UP001642483"/>
    </source>
</evidence>
<accession>A0ABP0FFR2</accession>
<gene>
    <name evidence="1" type="ORF">CVLEPA_LOCUS8456</name>
</gene>
<organism evidence="1 2">
    <name type="scientific">Clavelina lepadiformis</name>
    <name type="common">Light-bulb sea squirt</name>
    <name type="synonym">Ascidia lepadiformis</name>
    <dbReference type="NCBI Taxonomy" id="159417"/>
    <lineage>
        <taxon>Eukaryota</taxon>
        <taxon>Metazoa</taxon>
        <taxon>Chordata</taxon>
        <taxon>Tunicata</taxon>
        <taxon>Ascidiacea</taxon>
        <taxon>Aplousobranchia</taxon>
        <taxon>Clavelinidae</taxon>
        <taxon>Clavelina</taxon>
    </lineage>
</organism>
<dbReference type="EMBL" id="CAWYQH010000057">
    <property type="protein sequence ID" value="CAK8678533.1"/>
    <property type="molecule type" value="Genomic_DNA"/>
</dbReference>
<protein>
    <submittedName>
        <fullName evidence="1">Uncharacterized protein</fullName>
    </submittedName>
</protein>
<evidence type="ECO:0000313" key="1">
    <source>
        <dbReference type="EMBL" id="CAK8678533.1"/>
    </source>
</evidence>
<reference evidence="1 2" key="1">
    <citation type="submission" date="2024-02" db="EMBL/GenBank/DDBJ databases">
        <authorList>
            <person name="Daric V."/>
            <person name="Darras S."/>
        </authorList>
    </citation>
    <scope>NUCLEOTIDE SEQUENCE [LARGE SCALE GENOMIC DNA]</scope>
</reference>